<dbReference type="OrthoDB" id="161343at2"/>
<dbReference type="RefSeq" id="WP_089303202.1">
    <property type="nucleotide sequence ID" value="NZ_FZNW01000026.1"/>
</dbReference>
<dbReference type="Pfam" id="PF02441">
    <property type="entry name" value="Flavoprotein"/>
    <property type="match status" value="1"/>
</dbReference>
<evidence type="ECO:0000313" key="2">
    <source>
        <dbReference type="EMBL" id="SNR87587.1"/>
    </source>
</evidence>
<organism evidence="2 3">
    <name type="scientific">Haloechinothrix alba</name>
    <dbReference type="NCBI Taxonomy" id="664784"/>
    <lineage>
        <taxon>Bacteria</taxon>
        <taxon>Bacillati</taxon>
        <taxon>Actinomycetota</taxon>
        <taxon>Actinomycetes</taxon>
        <taxon>Pseudonocardiales</taxon>
        <taxon>Pseudonocardiaceae</taxon>
        <taxon>Haloechinothrix</taxon>
    </lineage>
</organism>
<dbReference type="Gene3D" id="3.40.50.1950">
    <property type="entry name" value="Flavin prenyltransferase-like"/>
    <property type="match status" value="1"/>
</dbReference>
<protein>
    <submittedName>
        <fullName evidence="2">Flavoprotein</fullName>
    </submittedName>
</protein>
<dbReference type="InterPro" id="IPR036551">
    <property type="entry name" value="Flavin_trans-like"/>
</dbReference>
<evidence type="ECO:0000259" key="1">
    <source>
        <dbReference type="Pfam" id="PF02441"/>
    </source>
</evidence>
<dbReference type="SUPFAM" id="SSF52507">
    <property type="entry name" value="Homo-oligomeric flavin-containing Cys decarboxylases, HFCD"/>
    <property type="match status" value="1"/>
</dbReference>
<dbReference type="GO" id="GO:0003824">
    <property type="term" value="F:catalytic activity"/>
    <property type="evidence" value="ECO:0007669"/>
    <property type="project" value="InterPro"/>
</dbReference>
<keyword evidence="3" id="KW-1185">Reference proteome</keyword>
<feature type="domain" description="Flavoprotein" evidence="1">
    <location>
        <begin position="9"/>
        <end position="122"/>
    </location>
</feature>
<dbReference type="EMBL" id="FZNW01000026">
    <property type="protein sequence ID" value="SNR87587.1"/>
    <property type="molecule type" value="Genomic_DNA"/>
</dbReference>
<accession>A0A238ZVZ8</accession>
<name>A0A238ZVZ8_9PSEU</name>
<dbReference type="InterPro" id="IPR003382">
    <property type="entry name" value="Flavoprotein"/>
</dbReference>
<dbReference type="AlphaFoldDB" id="A0A238ZVZ8"/>
<dbReference type="Proteomes" id="UP000198348">
    <property type="component" value="Unassembled WGS sequence"/>
</dbReference>
<evidence type="ECO:0000313" key="3">
    <source>
        <dbReference type="Proteomes" id="UP000198348"/>
    </source>
</evidence>
<reference evidence="2 3" key="1">
    <citation type="submission" date="2017-06" db="EMBL/GenBank/DDBJ databases">
        <authorList>
            <person name="Kim H.J."/>
            <person name="Triplett B.A."/>
        </authorList>
    </citation>
    <scope>NUCLEOTIDE SEQUENCE [LARGE SCALE GENOMIC DNA]</scope>
    <source>
        <strain evidence="2 3">DSM 45207</strain>
    </source>
</reference>
<sequence>MSASPVVYVIGTAAPPIFDWPTLFRLLRERGWKPHPVLSPVAATWCDLDELSTAAGVDVRVDLRRPTEPDPWPKADAVLAAPLTFNTINKWAGGHNDTLALGLLNELMGEGVPIVAAPCVKAVLGSHPAYLRSCRLLSECGVNAVDQAEVLVRREQDKVRFLWPKLVDAVDRVVPQQALTESDDEHARKLDDST</sequence>
<gene>
    <name evidence="2" type="ORF">SAMN06265360_12643</name>
</gene>
<proteinExistence type="predicted"/>